<keyword evidence="5" id="KW-0539">Nucleus</keyword>
<reference evidence="7" key="2">
    <citation type="submission" date="2018-05" db="EMBL/GenBank/DDBJ databases">
        <title>OpunRS2 (Oryza punctata Reference Sequence Version 2).</title>
        <authorList>
            <person name="Zhang J."/>
            <person name="Kudrna D."/>
            <person name="Lee S."/>
            <person name="Talag J."/>
            <person name="Welchert J."/>
            <person name="Wing R.A."/>
        </authorList>
    </citation>
    <scope>NUCLEOTIDE SEQUENCE [LARGE SCALE GENOMIC DNA]</scope>
</reference>
<evidence type="ECO:0000313" key="7">
    <source>
        <dbReference type="EnsemblPlants" id="OPUNC11G12350.1"/>
    </source>
</evidence>
<dbReference type="GO" id="GO:0006355">
    <property type="term" value="P:regulation of DNA-templated transcription"/>
    <property type="evidence" value="ECO:0007669"/>
    <property type="project" value="InterPro"/>
</dbReference>
<evidence type="ECO:0000313" key="8">
    <source>
        <dbReference type="Proteomes" id="UP000026962"/>
    </source>
</evidence>
<dbReference type="Proteomes" id="UP000026962">
    <property type="component" value="Chromosome 11"/>
</dbReference>
<keyword evidence="2" id="KW-0805">Transcription regulation</keyword>
<dbReference type="GO" id="GO:0005634">
    <property type="term" value="C:nucleus"/>
    <property type="evidence" value="ECO:0007669"/>
    <property type="project" value="UniProtKB-SubCell"/>
</dbReference>
<evidence type="ECO:0000259" key="6">
    <source>
        <dbReference type="PROSITE" id="PS51005"/>
    </source>
</evidence>
<name>A0A0E0MFR3_ORYPU</name>
<feature type="domain" description="NAC" evidence="6">
    <location>
        <begin position="18"/>
        <end position="155"/>
    </location>
</feature>
<dbReference type="SUPFAM" id="SSF101941">
    <property type="entry name" value="NAC domain"/>
    <property type="match status" value="1"/>
</dbReference>
<keyword evidence="3" id="KW-0238">DNA-binding</keyword>
<dbReference type="Pfam" id="PF02365">
    <property type="entry name" value="NAM"/>
    <property type="match status" value="1"/>
</dbReference>
<protein>
    <recommendedName>
        <fullName evidence="6">NAC domain-containing protein</fullName>
    </recommendedName>
</protein>
<organism evidence="7">
    <name type="scientific">Oryza punctata</name>
    <name type="common">Red rice</name>
    <dbReference type="NCBI Taxonomy" id="4537"/>
    <lineage>
        <taxon>Eukaryota</taxon>
        <taxon>Viridiplantae</taxon>
        <taxon>Streptophyta</taxon>
        <taxon>Embryophyta</taxon>
        <taxon>Tracheophyta</taxon>
        <taxon>Spermatophyta</taxon>
        <taxon>Magnoliopsida</taxon>
        <taxon>Liliopsida</taxon>
        <taxon>Poales</taxon>
        <taxon>Poaceae</taxon>
        <taxon>BOP clade</taxon>
        <taxon>Oryzoideae</taxon>
        <taxon>Oryzeae</taxon>
        <taxon>Oryzinae</taxon>
        <taxon>Oryza</taxon>
    </lineage>
</organism>
<dbReference type="OMA" id="ERTKWAC"/>
<dbReference type="AlphaFoldDB" id="A0A0E0MFR3"/>
<keyword evidence="8" id="KW-1185">Reference proteome</keyword>
<reference evidence="7" key="1">
    <citation type="submission" date="2015-04" db="UniProtKB">
        <authorList>
            <consortium name="EnsemblPlants"/>
        </authorList>
    </citation>
    <scope>IDENTIFICATION</scope>
</reference>
<dbReference type="Gene3D" id="2.170.150.80">
    <property type="entry name" value="NAC domain"/>
    <property type="match status" value="1"/>
</dbReference>
<dbReference type="PROSITE" id="PS51005">
    <property type="entry name" value="NAC"/>
    <property type="match status" value="1"/>
</dbReference>
<comment type="subcellular location">
    <subcellularLocation>
        <location evidence="1">Nucleus</location>
    </subcellularLocation>
</comment>
<dbReference type="InterPro" id="IPR003441">
    <property type="entry name" value="NAC-dom"/>
</dbReference>
<evidence type="ECO:0000256" key="4">
    <source>
        <dbReference type="ARBA" id="ARBA00023163"/>
    </source>
</evidence>
<keyword evidence="4" id="KW-0804">Transcription</keyword>
<evidence type="ECO:0000256" key="5">
    <source>
        <dbReference type="ARBA" id="ARBA00023242"/>
    </source>
</evidence>
<dbReference type="STRING" id="4537.A0A0E0MFR3"/>
<dbReference type="InterPro" id="IPR036093">
    <property type="entry name" value="NAC_dom_sf"/>
</dbReference>
<proteinExistence type="predicted"/>
<dbReference type="PANTHER" id="PTHR31744">
    <property type="entry name" value="PROTEIN CUP-SHAPED COTYLEDON 2-RELATED"/>
    <property type="match status" value="1"/>
</dbReference>
<evidence type="ECO:0000256" key="2">
    <source>
        <dbReference type="ARBA" id="ARBA00023015"/>
    </source>
</evidence>
<dbReference type="HOGENOM" id="CLU_035664_11_3_1"/>
<accession>A0A0E0MFR3</accession>
<evidence type="ECO:0000256" key="3">
    <source>
        <dbReference type="ARBA" id="ARBA00023125"/>
    </source>
</evidence>
<evidence type="ECO:0000256" key="1">
    <source>
        <dbReference type="ARBA" id="ARBA00004123"/>
    </source>
</evidence>
<dbReference type="GO" id="GO:0003677">
    <property type="term" value="F:DNA binding"/>
    <property type="evidence" value="ECO:0007669"/>
    <property type="project" value="UniProtKB-KW"/>
</dbReference>
<dbReference type="EnsemblPlants" id="OPUNC11G12350.1">
    <property type="protein sequence ID" value="OPUNC11G12350.1"/>
    <property type="gene ID" value="OPUNC11G12350"/>
</dbReference>
<dbReference type="Gramene" id="OPUNC11G12350.1">
    <property type="protein sequence ID" value="OPUNC11G12350.1"/>
    <property type="gene ID" value="OPUNC11G12350"/>
</dbReference>
<sequence>MASARLSTPSVNGATMHLPTMAMLQPTEGEIVFHYLYRCAFNMLLPSDFICDVNILRVPDIGVLTEREKRKYFFMQKEIKCPGSRCRNRVTSKGFWRSAGSEKPVYYNQGGGSDCMLVGIRRTLTFYYGNSRTAERTKWACMNFTLLATAFHLAL</sequence>